<protein>
    <submittedName>
        <fullName evidence="1">Uncharacterized protein</fullName>
    </submittedName>
</protein>
<evidence type="ECO:0000313" key="1">
    <source>
        <dbReference type="EMBL" id="AST91696.1"/>
    </source>
</evidence>
<reference evidence="1 2" key="1">
    <citation type="submission" date="2016-12" db="EMBL/GenBank/DDBJ databases">
        <title>The whole genome sequencing and assembly of Bacillus cohnii DSM 6307T strain.</title>
        <authorList>
            <person name="Lee Y.-J."/>
            <person name="Yi H."/>
            <person name="Bahn Y.-S."/>
            <person name="Kim J.F."/>
            <person name="Lee D.-W."/>
        </authorList>
    </citation>
    <scope>NUCLEOTIDE SEQUENCE [LARGE SCALE GENOMIC DNA]</scope>
    <source>
        <strain evidence="1 2">DSM 6307</strain>
    </source>
</reference>
<evidence type="ECO:0000313" key="2">
    <source>
        <dbReference type="Proteomes" id="UP000215224"/>
    </source>
</evidence>
<sequence length="63" mass="7377">MGNLIKRLTEDRCPVCGKKLVISDEKWMKSMYVKSCPEGHIKKEVYPHLQTTIEYKKNSLGHR</sequence>
<organism evidence="1 2">
    <name type="scientific">Sutcliffiella cohnii</name>
    <dbReference type="NCBI Taxonomy" id="33932"/>
    <lineage>
        <taxon>Bacteria</taxon>
        <taxon>Bacillati</taxon>
        <taxon>Bacillota</taxon>
        <taxon>Bacilli</taxon>
        <taxon>Bacillales</taxon>
        <taxon>Bacillaceae</taxon>
        <taxon>Sutcliffiella</taxon>
    </lineage>
</organism>
<dbReference type="STRING" id="1314751.GCA_001591425_03230"/>
<dbReference type="Proteomes" id="UP000215224">
    <property type="component" value="Chromosome"/>
</dbReference>
<dbReference type="EMBL" id="CP018866">
    <property type="protein sequence ID" value="AST91696.1"/>
    <property type="molecule type" value="Genomic_DNA"/>
</dbReference>
<proteinExistence type="predicted"/>
<keyword evidence="2" id="KW-1185">Reference proteome</keyword>
<gene>
    <name evidence="1" type="ORF">BC6307_10590</name>
</gene>
<dbReference type="KEGG" id="bcoh:BC6307_10590"/>
<dbReference type="AlphaFoldDB" id="A0A223KQK0"/>
<name>A0A223KQK0_9BACI</name>
<accession>A0A223KQK0</accession>
<dbReference type="RefSeq" id="WP_066418394.1">
    <property type="nucleotide sequence ID" value="NZ_CP018866.1"/>
</dbReference>